<evidence type="ECO:0000256" key="4">
    <source>
        <dbReference type="ARBA" id="ARBA00022723"/>
    </source>
</evidence>
<evidence type="ECO:0000256" key="1">
    <source>
        <dbReference type="ARBA" id="ARBA00004586"/>
    </source>
</evidence>
<keyword evidence="10" id="KW-1133">Transmembrane helix</keyword>
<dbReference type="PRINTS" id="PR00463">
    <property type="entry name" value="EP450I"/>
</dbReference>
<dbReference type="EMBL" id="AGCU01008715">
    <property type="status" value="NOT_ANNOTATED_CDS"/>
    <property type="molecule type" value="Genomic_DNA"/>
</dbReference>
<name>K7F4P4_PELSI</name>
<evidence type="ECO:0000256" key="6">
    <source>
        <dbReference type="ARBA" id="ARBA00023004"/>
    </source>
</evidence>
<keyword evidence="12" id="KW-1185">Reference proteome</keyword>
<keyword evidence="8 10" id="KW-0472">Membrane</keyword>
<keyword evidence="4 9" id="KW-0479">Metal-binding</keyword>
<keyword evidence="6 9" id="KW-0408">Iron</keyword>
<dbReference type="GO" id="GO:0016705">
    <property type="term" value="F:oxidoreductase activity, acting on paired donors, with incorporation or reduction of molecular oxygen"/>
    <property type="evidence" value="ECO:0007669"/>
    <property type="project" value="InterPro"/>
</dbReference>
<evidence type="ECO:0000256" key="3">
    <source>
        <dbReference type="ARBA" id="ARBA00022617"/>
    </source>
</evidence>
<dbReference type="InterPro" id="IPR036396">
    <property type="entry name" value="Cyt_P450_sf"/>
</dbReference>
<keyword evidence="7" id="KW-0503">Monooxygenase</keyword>
<comment type="subcellular location">
    <subcellularLocation>
        <location evidence="1">Endoplasmic reticulum membrane</location>
    </subcellularLocation>
</comment>
<feature type="transmembrane region" description="Helical" evidence="10">
    <location>
        <begin position="20"/>
        <end position="40"/>
    </location>
</feature>
<accession>K7F4P4</accession>
<dbReference type="PRINTS" id="PR00385">
    <property type="entry name" value="P450"/>
</dbReference>
<reference evidence="11" key="4">
    <citation type="submission" date="2025-09" db="UniProtKB">
        <authorList>
            <consortium name="Ensembl"/>
        </authorList>
    </citation>
    <scope>IDENTIFICATION</scope>
</reference>
<dbReference type="GO" id="GO:0020037">
    <property type="term" value="F:heme binding"/>
    <property type="evidence" value="ECO:0007669"/>
    <property type="project" value="InterPro"/>
</dbReference>
<dbReference type="GO" id="GO:0005789">
    <property type="term" value="C:endoplasmic reticulum membrane"/>
    <property type="evidence" value="ECO:0007669"/>
    <property type="project" value="UniProtKB-SubCell"/>
</dbReference>
<dbReference type="GO" id="GO:0005506">
    <property type="term" value="F:iron ion binding"/>
    <property type="evidence" value="ECO:0007669"/>
    <property type="project" value="InterPro"/>
</dbReference>
<reference evidence="12" key="1">
    <citation type="submission" date="2011-10" db="EMBL/GenBank/DDBJ databases">
        <authorList>
            <consortium name="Soft-shell Turtle Genome Consortium"/>
        </authorList>
    </citation>
    <scope>NUCLEOTIDE SEQUENCE [LARGE SCALE GENOMIC DNA]</scope>
    <source>
        <strain evidence="12">Daiwa-1</strain>
    </source>
</reference>
<dbReference type="PANTHER" id="PTHR24291">
    <property type="entry name" value="CYTOCHROME P450 FAMILY 4"/>
    <property type="match status" value="1"/>
</dbReference>
<evidence type="ECO:0000256" key="10">
    <source>
        <dbReference type="SAM" id="Phobius"/>
    </source>
</evidence>
<evidence type="ECO:0000256" key="9">
    <source>
        <dbReference type="PIRSR" id="PIRSR602401-1"/>
    </source>
</evidence>
<dbReference type="CDD" id="cd20678">
    <property type="entry name" value="CYP4B-like"/>
    <property type="match status" value="1"/>
</dbReference>
<dbReference type="STRING" id="13735.ENSPSIP00000003004"/>
<proteinExistence type="inferred from homology"/>
<keyword evidence="3 9" id="KW-0349">Heme</keyword>
<dbReference type="OMA" id="IQPAFRL"/>
<evidence type="ECO:0000256" key="8">
    <source>
        <dbReference type="ARBA" id="ARBA00023136"/>
    </source>
</evidence>
<evidence type="ECO:0000313" key="12">
    <source>
        <dbReference type="Proteomes" id="UP000007267"/>
    </source>
</evidence>
<dbReference type="Gene3D" id="1.10.630.10">
    <property type="entry name" value="Cytochrome P450"/>
    <property type="match status" value="1"/>
</dbReference>
<sequence length="518" mass="59958">TMASVLDAVRPSWAWLRMDIYGICSLAAVFCLTYALLKVIQLRRRRQRLLKALESFPGPPMHWLYGHAQELQDQELNKIMSWTEKYPYAHPVWFGGFLGFLNIYHPEYAKAVYSRGDPKADVFYNFFIPWTGKGLIVLHGPKWFQHRRLLNPAFHNNILKSYVSLMADSTQVMLDKWEKRINPDKSWDITKDVGLLALDGMLKCTFSYHSDCQNRSVDNTFLTAIHQLTGMLQERTRTVLYHSDLIYWLTPHGRRFWNACQIVHRHTARTKIITGRKESLKDDQELEKIQKKRHLDFLDILLCAKDENGERLSDEDLRAEVDTFMFAGHDTTSTGISWILYCMAMNPEHQQRCREEIQAVLGDGETIQWNDLSDMPYCTMCIKESLRLYPSVPQVYRQLSQPVTFSDGRTLPEGSLVSLHIYALHRNPTVWKDPEVFDPLRFSPDNFSDQHSFAFLPFAAGPRNCIGQQFAMTELKVALALTLLRFELSADPAKPPNVVTELILRSTTGIHLYLKKLP</sequence>
<dbReference type="EMBL" id="AGCU01008714">
    <property type="status" value="NOT_ANNOTATED_CDS"/>
    <property type="molecule type" value="Genomic_DNA"/>
</dbReference>
<dbReference type="GO" id="GO:0004497">
    <property type="term" value="F:monooxygenase activity"/>
    <property type="evidence" value="ECO:0007669"/>
    <property type="project" value="UniProtKB-KW"/>
</dbReference>
<dbReference type="AlphaFoldDB" id="K7F4P4"/>
<dbReference type="InterPro" id="IPR002401">
    <property type="entry name" value="Cyt_P450_E_grp-I"/>
</dbReference>
<dbReference type="SUPFAM" id="SSF48264">
    <property type="entry name" value="Cytochrome P450"/>
    <property type="match status" value="1"/>
</dbReference>
<reference evidence="11" key="3">
    <citation type="submission" date="2025-08" db="UniProtKB">
        <authorList>
            <consortium name="Ensembl"/>
        </authorList>
    </citation>
    <scope>IDENTIFICATION</scope>
</reference>
<dbReference type="InterPro" id="IPR001128">
    <property type="entry name" value="Cyt_P450"/>
</dbReference>
<dbReference type="Pfam" id="PF00067">
    <property type="entry name" value="p450"/>
    <property type="match status" value="1"/>
</dbReference>
<comment type="cofactor">
    <cofactor evidence="9">
        <name>heme</name>
        <dbReference type="ChEBI" id="CHEBI:30413"/>
    </cofactor>
</comment>
<keyword evidence="7" id="KW-0560">Oxidoreductase</keyword>
<dbReference type="eggNOG" id="KOG0157">
    <property type="taxonomic scope" value="Eukaryota"/>
</dbReference>
<evidence type="ECO:0000313" key="11">
    <source>
        <dbReference type="Ensembl" id="ENSPSIP00000003004.1"/>
    </source>
</evidence>
<organism evidence="11 12">
    <name type="scientific">Pelodiscus sinensis</name>
    <name type="common">Chinese softshell turtle</name>
    <name type="synonym">Trionyx sinensis</name>
    <dbReference type="NCBI Taxonomy" id="13735"/>
    <lineage>
        <taxon>Eukaryota</taxon>
        <taxon>Metazoa</taxon>
        <taxon>Chordata</taxon>
        <taxon>Craniata</taxon>
        <taxon>Vertebrata</taxon>
        <taxon>Euteleostomi</taxon>
        <taxon>Archelosauria</taxon>
        <taxon>Testudinata</taxon>
        <taxon>Testudines</taxon>
        <taxon>Cryptodira</taxon>
        <taxon>Trionychia</taxon>
        <taxon>Trionychidae</taxon>
        <taxon>Pelodiscus</taxon>
    </lineage>
</organism>
<dbReference type="FunFam" id="1.10.630.10:FF:000005">
    <property type="entry name" value="cytochrome P450 4F22 isoform X2"/>
    <property type="match status" value="1"/>
</dbReference>
<dbReference type="Proteomes" id="UP000007267">
    <property type="component" value="Unassembled WGS sequence"/>
</dbReference>
<dbReference type="PANTHER" id="PTHR24291:SF149">
    <property type="entry name" value="CYTOCHROME P450 4B1"/>
    <property type="match status" value="1"/>
</dbReference>
<keyword evidence="5" id="KW-0256">Endoplasmic reticulum</keyword>
<reference evidence="12" key="2">
    <citation type="journal article" date="2013" name="Nat. Genet.">
        <title>The draft genomes of soft-shell turtle and green sea turtle yield insights into the development and evolution of the turtle-specific body plan.</title>
        <authorList>
            <person name="Wang Z."/>
            <person name="Pascual-Anaya J."/>
            <person name="Zadissa A."/>
            <person name="Li W."/>
            <person name="Niimura Y."/>
            <person name="Huang Z."/>
            <person name="Li C."/>
            <person name="White S."/>
            <person name="Xiong Z."/>
            <person name="Fang D."/>
            <person name="Wang B."/>
            <person name="Ming Y."/>
            <person name="Chen Y."/>
            <person name="Zheng Y."/>
            <person name="Kuraku S."/>
            <person name="Pignatelli M."/>
            <person name="Herrero J."/>
            <person name="Beal K."/>
            <person name="Nozawa M."/>
            <person name="Li Q."/>
            <person name="Wang J."/>
            <person name="Zhang H."/>
            <person name="Yu L."/>
            <person name="Shigenobu S."/>
            <person name="Wang J."/>
            <person name="Liu J."/>
            <person name="Flicek P."/>
            <person name="Searle S."/>
            <person name="Wang J."/>
            <person name="Kuratani S."/>
            <person name="Yin Y."/>
            <person name="Aken B."/>
            <person name="Zhang G."/>
            <person name="Irie N."/>
        </authorList>
    </citation>
    <scope>NUCLEOTIDE SEQUENCE [LARGE SCALE GENOMIC DNA]</scope>
    <source>
        <strain evidence="12">Daiwa-1</strain>
    </source>
</reference>
<evidence type="ECO:0000256" key="7">
    <source>
        <dbReference type="ARBA" id="ARBA00023033"/>
    </source>
</evidence>
<dbReference type="Ensembl" id="ENSPSIT00000003016.1">
    <property type="protein sequence ID" value="ENSPSIP00000003004.1"/>
    <property type="gene ID" value="ENSPSIG00000002903.1"/>
</dbReference>
<dbReference type="InterPro" id="IPR050196">
    <property type="entry name" value="Cytochrome_P450_Monoox"/>
</dbReference>
<keyword evidence="10" id="KW-0812">Transmembrane</keyword>
<evidence type="ECO:0000256" key="5">
    <source>
        <dbReference type="ARBA" id="ARBA00022824"/>
    </source>
</evidence>
<feature type="binding site" description="axial binding residue" evidence="9">
    <location>
        <position position="465"/>
    </location>
    <ligand>
        <name>heme</name>
        <dbReference type="ChEBI" id="CHEBI:30413"/>
    </ligand>
    <ligandPart>
        <name>Fe</name>
        <dbReference type="ChEBI" id="CHEBI:18248"/>
    </ligandPart>
</feature>
<dbReference type="GeneTree" id="ENSGT00940000161527"/>
<comment type="similarity">
    <text evidence="2">Belongs to the cytochrome P450 family.</text>
</comment>
<evidence type="ECO:0000256" key="2">
    <source>
        <dbReference type="ARBA" id="ARBA00010617"/>
    </source>
</evidence>
<protein>
    <submittedName>
        <fullName evidence="11">Cytochrome P450 4B1-like</fullName>
    </submittedName>
</protein>